<dbReference type="KEGG" id="psyt:DSAG12_01209"/>
<feature type="binding site" evidence="11">
    <location>
        <begin position="66"/>
        <end position="68"/>
    </location>
    <ligand>
        <name>FMN</name>
        <dbReference type="ChEBI" id="CHEBI:58210"/>
    </ligand>
</feature>
<evidence type="ECO:0000259" key="12">
    <source>
        <dbReference type="Pfam" id="PF01070"/>
    </source>
</evidence>
<dbReference type="GO" id="GO:0010181">
    <property type="term" value="F:FMN binding"/>
    <property type="evidence" value="ECO:0007669"/>
    <property type="project" value="UniProtKB-UniRule"/>
</dbReference>
<dbReference type="PANTHER" id="PTHR43665:SF1">
    <property type="entry name" value="ISOPENTENYL-DIPHOSPHATE DELTA-ISOMERASE"/>
    <property type="match status" value="1"/>
</dbReference>
<dbReference type="GO" id="GO:0005737">
    <property type="term" value="C:cytoplasm"/>
    <property type="evidence" value="ECO:0007669"/>
    <property type="project" value="UniProtKB-SubCell"/>
</dbReference>
<protein>
    <recommendedName>
        <fullName evidence="11">Isopentenyl-diphosphate delta-isomerase</fullName>
        <shortName evidence="11">IPP isomerase</shortName>
        <ecNumber evidence="11">5.3.3.2</ecNumber>
    </recommendedName>
    <alternativeName>
        <fullName evidence="11">Isopentenyl diphosphate:dimethylallyl diphosphate isomerase</fullName>
    </alternativeName>
    <alternativeName>
        <fullName evidence="11">Isopentenyl pyrophosphate isomerase</fullName>
    </alternativeName>
    <alternativeName>
        <fullName evidence="11">Type 2 isopentenyl diphosphate isomerase</fullName>
        <shortName evidence="11">IDI-2</shortName>
    </alternativeName>
</protein>
<dbReference type="SUPFAM" id="SSF51395">
    <property type="entry name" value="FMN-linked oxidoreductases"/>
    <property type="match status" value="1"/>
</dbReference>
<dbReference type="PIRSF" id="PIRSF003314">
    <property type="entry name" value="IPP_isomerase"/>
    <property type="match status" value="1"/>
</dbReference>
<comment type="function">
    <text evidence="11">Involved in the biosynthesis of isoprenoids. Catalyzes the 1,3-allylic rearrangement of the homoallylic substrate isopentenyl (IPP) to its allylic isomer, dimethylallyl diphosphate (DMAPP).</text>
</comment>
<accession>A0A5B9D8C5</accession>
<dbReference type="EMBL" id="CP042905">
    <property type="protein sequence ID" value="QEE15384.1"/>
    <property type="molecule type" value="Genomic_DNA"/>
</dbReference>
<evidence type="ECO:0000256" key="6">
    <source>
        <dbReference type="ARBA" id="ARBA00022842"/>
    </source>
</evidence>
<organism evidence="13 14">
    <name type="scientific">Promethearchaeum syntrophicum</name>
    <dbReference type="NCBI Taxonomy" id="2594042"/>
    <lineage>
        <taxon>Archaea</taxon>
        <taxon>Promethearchaeati</taxon>
        <taxon>Promethearchaeota</taxon>
        <taxon>Promethearchaeia</taxon>
        <taxon>Promethearchaeales</taxon>
        <taxon>Promethearchaeaceae</taxon>
        <taxon>Promethearchaeum</taxon>
    </lineage>
</organism>
<dbReference type="PANTHER" id="PTHR43665">
    <property type="entry name" value="ISOPENTENYL-DIPHOSPHATE DELTA-ISOMERASE"/>
    <property type="match status" value="1"/>
</dbReference>
<evidence type="ECO:0000256" key="4">
    <source>
        <dbReference type="ARBA" id="ARBA00022643"/>
    </source>
</evidence>
<dbReference type="AlphaFoldDB" id="A0A5B9D8C5"/>
<dbReference type="Gene3D" id="3.20.20.70">
    <property type="entry name" value="Aldolase class I"/>
    <property type="match status" value="1"/>
</dbReference>
<proteinExistence type="inferred from homology"/>
<evidence type="ECO:0000256" key="9">
    <source>
        <dbReference type="ARBA" id="ARBA00023235"/>
    </source>
</evidence>
<dbReference type="NCBIfam" id="TIGR02151">
    <property type="entry name" value="IPP_isom_2"/>
    <property type="match status" value="1"/>
</dbReference>
<feature type="binding site" evidence="11">
    <location>
        <position position="217"/>
    </location>
    <ligand>
        <name>FMN</name>
        <dbReference type="ChEBI" id="CHEBI:58210"/>
    </ligand>
</feature>
<reference evidence="13 14" key="2">
    <citation type="journal article" date="2024" name="Int. J. Syst. Evol. Microbiol.">
        <title>Promethearchaeum syntrophicum gen. nov., sp. nov., an anaerobic, obligately syntrophic archaeon, the first isolate of the lineage 'Asgard' archaea, and proposal of the new archaeal phylum Promethearchaeota phyl. nov. and kingdom Promethearchaeati regn. nov.</title>
        <authorList>
            <person name="Imachi H."/>
            <person name="Nobu M.K."/>
            <person name="Kato S."/>
            <person name="Takaki Y."/>
            <person name="Miyazaki M."/>
            <person name="Miyata M."/>
            <person name="Ogawara M."/>
            <person name="Saito Y."/>
            <person name="Sakai S."/>
            <person name="Tahara Y.O."/>
            <person name="Takano Y."/>
            <person name="Tasumi E."/>
            <person name="Uematsu K."/>
            <person name="Yoshimura T."/>
            <person name="Itoh T."/>
            <person name="Ohkuma M."/>
            <person name="Takai K."/>
        </authorList>
    </citation>
    <scope>NUCLEOTIDE SEQUENCE [LARGE SCALE GENOMIC DNA]</scope>
    <source>
        <strain evidence="13 14">MK-D1</strain>
    </source>
</reference>
<comment type="caution">
    <text evidence="11">Lacks conserved residue(s) required for the propagation of feature annotation.</text>
</comment>
<keyword evidence="9 11" id="KW-0413">Isomerase</keyword>
<dbReference type="Proteomes" id="UP000321408">
    <property type="component" value="Chromosome"/>
</dbReference>
<evidence type="ECO:0000256" key="2">
    <source>
        <dbReference type="ARBA" id="ARBA00022490"/>
    </source>
</evidence>
<dbReference type="Pfam" id="PF01070">
    <property type="entry name" value="FMN_dh"/>
    <property type="match status" value="1"/>
</dbReference>
<dbReference type="OrthoDB" id="371955at2157"/>
<comment type="cofactor">
    <cofactor evidence="1 11">
        <name>FMN</name>
        <dbReference type="ChEBI" id="CHEBI:58210"/>
    </cofactor>
</comment>
<comment type="subcellular location">
    <subcellularLocation>
        <location evidence="11">Cytoplasm</location>
    </subcellularLocation>
</comment>
<dbReference type="GO" id="GO:0016491">
    <property type="term" value="F:oxidoreductase activity"/>
    <property type="evidence" value="ECO:0007669"/>
    <property type="project" value="InterPro"/>
</dbReference>
<dbReference type="GO" id="GO:0008299">
    <property type="term" value="P:isoprenoid biosynthetic process"/>
    <property type="evidence" value="ECO:0007669"/>
    <property type="project" value="UniProtKB-UniRule"/>
</dbReference>
<evidence type="ECO:0000313" key="14">
    <source>
        <dbReference type="Proteomes" id="UP000321408"/>
    </source>
</evidence>
<dbReference type="InterPro" id="IPR013785">
    <property type="entry name" value="Aldolase_TIM"/>
</dbReference>
<dbReference type="GO" id="GO:0070402">
    <property type="term" value="F:NADPH binding"/>
    <property type="evidence" value="ECO:0007669"/>
    <property type="project" value="UniProtKB-UniRule"/>
</dbReference>
<name>A0A5B9D8C5_9ARCH</name>
<feature type="binding site" evidence="11">
    <location>
        <position position="96"/>
    </location>
    <ligand>
        <name>FMN</name>
        <dbReference type="ChEBI" id="CHEBI:58210"/>
    </ligand>
</feature>
<comment type="similarity">
    <text evidence="11">Belongs to the IPP isomerase type 2 family.</text>
</comment>
<evidence type="ECO:0000256" key="10">
    <source>
        <dbReference type="ARBA" id="ARBA00025810"/>
    </source>
</evidence>
<dbReference type="CDD" id="cd02811">
    <property type="entry name" value="IDI-2_FMN"/>
    <property type="match status" value="1"/>
</dbReference>
<keyword evidence="3 11" id="KW-0285">Flavoprotein</keyword>
<feature type="binding site" evidence="11">
    <location>
        <position position="192"/>
    </location>
    <ligand>
        <name>FMN</name>
        <dbReference type="ChEBI" id="CHEBI:58210"/>
    </ligand>
</feature>
<dbReference type="RefSeq" id="WP_147662295.1">
    <property type="nucleotide sequence ID" value="NZ_CP042905.2"/>
</dbReference>
<feature type="binding site" evidence="11">
    <location>
        <begin position="96"/>
        <end position="98"/>
    </location>
    <ligand>
        <name>substrate</name>
    </ligand>
</feature>
<keyword evidence="14" id="KW-1185">Reference proteome</keyword>
<feature type="binding site" evidence="11">
    <location>
        <begin position="276"/>
        <end position="278"/>
    </location>
    <ligand>
        <name>FMN</name>
        <dbReference type="ChEBI" id="CHEBI:58210"/>
    </ligand>
</feature>
<reference evidence="13 14" key="1">
    <citation type="journal article" date="2020" name="Nature">
        <title>Isolation of an archaeon at the prokaryote-eukaryote interface.</title>
        <authorList>
            <person name="Imachi H."/>
            <person name="Nobu M.K."/>
            <person name="Nakahara N."/>
            <person name="Morono Y."/>
            <person name="Ogawara M."/>
            <person name="Takaki Y."/>
            <person name="Takano Y."/>
            <person name="Uematsu K."/>
            <person name="Ikuta T."/>
            <person name="Ito M."/>
            <person name="Matsui Y."/>
            <person name="Miyazaki M."/>
            <person name="Murata K."/>
            <person name="Saito Y."/>
            <person name="Sakai S."/>
            <person name="Song C."/>
            <person name="Tasumi E."/>
            <person name="Yamanaka Y."/>
            <person name="Yamaguchi T."/>
            <person name="Kamagata Y."/>
            <person name="Tamaki H."/>
            <person name="Takai K."/>
        </authorList>
    </citation>
    <scope>NUCLEOTIDE SEQUENCE [LARGE SCALE GENOMIC DNA]</scope>
    <source>
        <strain evidence="13 14">MK-D1</strain>
    </source>
</reference>
<comment type="catalytic activity">
    <reaction evidence="11">
        <text>isopentenyl diphosphate = dimethylallyl diphosphate</text>
        <dbReference type="Rhea" id="RHEA:23284"/>
        <dbReference type="ChEBI" id="CHEBI:57623"/>
        <dbReference type="ChEBI" id="CHEBI:128769"/>
        <dbReference type="EC" id="5.3.3.2"/>
    </reaction>
</comment>
<evidence type="ECO:0000256" key="8">
    <source>
        <dbReference type="ARBA" id="ARBA00023229"/>
    </source>
</evidence>
<keyword evidence="7 11" id="KW-0521">NADP</keyword>
<evidence type="ECO:0000256" key="3">
    <source>
        <dbReference type="ARBA" id="ARBA00022630"/>
    </source>
</evidence>
<feature type="binding site" evidence="11">
    <location>
        <begin position="8"/>
        <end position="9"/>
    </location>
    <ligand>
        <name>substrate</name>
    </ligand>
</feature>
<feature type="binding site" evidence="11">
    <location>
        <position position="160"/>
    </location>
    <ligand>
        <name>substrate</name>
    </ligand>
</feature>
<evidence type="ECO:0000256" key="7">
    <source>
        <dbReference type="ARBA" id="ARBA00022857"/>
    </source>
</evidence>
<comment type="subunit">
    <text evidence="10 11">Homooctamer. Dimer of tetramers.</text>
</comment>
<dbReference type="GO" id="GO:0000287">
    <property type="term" value="F:magnesium ion binding"/>
    <property type="evidence" value="ECO:0007669"/>
    <property type="project" value="UniProtKB-UniRule"/>
</dbReference>
<comment type="cofactor">
    <cofactor evidence="11">
        <name>Mg(2+)</name>
        <dbReference type="ChEBI" id="CHEBI:18420"/>
    </cofactor>
</comment>
<dbReference type="GO" id="GO:0004452">
    <property type="term" value="F:isopentenyl-diphosphate delta-isomerase activity"/>
    <property type="evidence" value="ECO:0007669"/>
    <property type="project" value="UniProtKB-UniRule"/>
</dbReference>
<dbReference type="HAMAP" id="MF_00354">
    <property type="entry name" value="Idi_2"/>
    <property type="match status" value="1"/>
</dbReference>
<feature type="domain" description="FMN-dependent dehydrogenase" evidence="12">
    <location>
        <begin position="176"/>
        <end position="340"/>
    </location>
</feature>
<evidence type="ECO:0000256" key="11">
    <source>
        <dbReference type="HAMAP-Rule" id="MF_00354"/>
    </source>
</evidence>
<comment type="cofactor">
    <cofactor evidence="11">
        <name>NADPH</name>
        <dbReference type="ChEBI" id="CHEBI:57783"/>
    </cofactor>
</comment>
<dbReference type="InterPro" id="IPR000262">
    <property type="entry name" value="FMN-dep_DH"/>
</dbReference>
<keyword evidence="2 11" id="KW-0963">Cytoplasm</keyword>
<feature type="binding site" evidence="11">
    <location>
        <begin position="297"/>
        <end position="298"/>
    </location>
    <ligand>
        <name>FMN</name>
        <dbReference type="ChEBI" id="CHEBI:58210"/>
    </ligand>
</feature>
<keyword evidence="8 11" id="KW-0414">Isoprene biosynthesis</keyword>
<dbReference type="InterPro" id="IPR011179">
    <property type="entry name" value="IPdP_isomerase"/>
</dbReference>
<keyword evidence="6 11" id="KW-0460">Magnesium</keyword>
<evidence type="ECO:0000256" key="5">
    <source>
        <dbReference type="ARBA" id="ARBA00022723"/>
    </source>
</evidence>
<dbReference type="EC" id="5.3.3.2" evidence="11"/>
<evidence type="ECO:0000313" key="13">
    <source>
        <dbReference type="EMBL" id="QEE15384.1"/>
    </source>
</evidence>
<sequence length="356" mass="39179">MEKDIFQRKDDHIKISLNENVNSKNTTWLECVRFVHKSLPEINFKDIDITMKFLGKPINAPIIIGSLTGGTNLGLEINRRLAQAAEKHQIPLMVGSQRIQLEYPDTSKNFASIREIAPTIPIIANLGISQLIQMDDFDSVELIIRSIEADAIAIHLNPLQEIIQPEGDTNFTNAKKKITELNNTLKIPVIIKETGAGFSKNVSNDLINIGIKYLDVSGLGGTSFAAIEYSRAKKQTNQLKTAIGDTFLNWGIPSAASIIETKKIAQNSTVIIGSGGIRNGLEIAKCIAIGANISAIAQPFLKSAFDNPIEIESYINTLISELKSAMFLTGSKSVRDLKKAEYVILPPLSNWLEKRL</sequence>
<dbReference type="GeneID" id="41329204"/>
<keyword evidence="5 11" id="KW-0479">Metal-binding</keyword>
<evidence type="ECO:0000256" key="1">
    <source>
        <dbReference type="ARBA" id="ARBA00001917"/>
    </source>
</evidence>
<gene>
    <name evidence="11 13" type="primary">fni</name>
    <name evidence="13" type="ORF">DSAG12_01209</name>
</gene>
<feature type="binding site" evidence="11">
    <location>
        <position position="161"/>
    </location>
    <ligand>
        <name>Mg(2+)</name>
        <dbReference type="ChEBI" id="CHEBI:18420"/>
    </ligand>
</feature>
<feature type="binding site" evidence="11">
    <location>
        <position position="222"/>
    </location>
    <ligand>
        <name>FMN</name>
        <dbReference type="ChEBI" id="CHEBI:58210"/>
    </ligand>
</feature>
<keyword evidence="4 11" id="KW-0288">FMN</keyword>
<feature type="binding site" evidence="11">
    <location>
        <position position="125"/>
    </location>
    <ligand>
        <name>FMN</name>
        <dbReference type="ChEBI" id="CHEBI:58210"/>
    </ligand>
</feature>